<proteinExistence type="predicted"/>
<feature type="compositionally biased region" description="Acidic residues" evidence="1">
    <location>
        <begin position="75"/>
        <end position="106"/>
    </location>
</feature>
<gene>
    <name evidence="2" type="ORF">PIB30_053421</name>
</gene>
<name>A0ABU6YJ50_9FABA</name>
<feature type="region of interest" description="Disordered" evidence="1">
    <location>
        <begin position="69"/>
        <end position="125"/>
    </location>
</feature>
<evidence type="ECO:0000256" key="1">
    <source>
        <dbReference type="SAM" id="MobiDB-lite"/>
    </source>
</evidence>
<dbReference type="PANTHER" id="PTHR33067:SF9">
    <property type="entry name" value="RNA-DIRECTED DNA POLYMERASE"/>
    <property type="match status" value="1"/>
</dbReference>
<reference evidence="2 3" key="1">
    <citation type="journal article" date="2023" name="Plants (Basel)">
        <title>Bridging the Gap: Combining Genomics and Transcriptomics Approaches to Understand Stylosanthes scabra, an Orphan Legume from the Brazilian Caatinga.</title>
        <authorList>
            <person name="Ferreira-Neto J.R.C."/>
            <person name="da Silva M.D."/>
            <person name="Binneck E."/>
            <person name="de Melo N.F."/>
            <person name="da Silva R.H."/>
            <person name="de Melo A.L.T.M."/>
            <person name="Pandolfi V."/>
            <person name="Bustamante F.O."/>
            <person name="Brasileiro-Vidal A.C."/>
            <person name="Benko-Iseppon A.M."/>
        </authorList>
    </citation>
    <scope>NUCLEOTIDE SEQUENCE [LARGE SCALE GENOMIC DNA]</scope>
    <source>
        <tissue evidence="2">Leaves</tissue>
    </source>
</reference>
<feature type="compositionally biased region" description="Basic and acidic residues" evidence="1">
    <location>
        <begin position="107"/>
        <end position="117"/>
    </location>
</feature>
<keyword evidence="3" id="KW-1185">Reference proteome</keyword>
<organism evidence="2 3">
    <name type="scientific">Stylosanthes scabra</name>
    <dbReference type="NCBI Taxonomy" id="79078"/>
    <lineage>
        <taxon>Eukaryota</taxon>
        <taxon>Viridiplantae</taxon>
        <taxon>Streptophyta</taxon>
        <taxon>Embryophyta</taxon>
        <taxon>Tracheophyta</taxon>
        <taxon>Spermatophyta</taxon>
        <taxon>Magnoliopsida</taxon>
        <taxon>eudicotyledons</taxon>
        <taxon>Gunneridae</taxon>
        <taxon>Pentapetalae</taxon>
        <taxon>rosids</taxon>
        <taxon>fabids</taxon>
        <taxon>Fabales</taxon>
        <taxon>Fabaceae</taxon>
        <taxon>Papilionoideae</taxon>
        <taxon>50 kb inversion clade</taxon>
        <taxon>dalbergioids sensu lato</taxon>
        <taxon>Dalbergieae</taxon>
        <taxon>Pterocarpus clade</taxon>
        <taxon>Stylosanthes</taxon>
    </lineage>
</organism>
<sequence>MGQRVEVTFGPSLGLGPNVTLSTERGELGTFGLGQTLFQVCSSELGERYGLVTFEPRLRCGPNVTAAELDKLGPSDDEDLIWEDSDDEDSEEEELNEEEGEEEDGKEEVNEGEAKEESEAEEEEETFFVATMFEKSQVDKLEIKPKCEDPGPCLVTCEIRGVNILDFLCNPGAYGSVMPYKLHALLDLGPLRKSNDFHVIRATKGSKGGMPQVLLGRPFLKTAGFQLDYISETFSFKVGNFEETFHPVQPPSLLNKSAQQLQLCNGRDSEEHVVREVEDKISKDPRSKIEKGKGLRDTPPRMKKKKKELVKHTARKINREGDSSREKIE</sequence>
<dbReference type="EMBL" id="JASCZI010242052">
    <property type="protein sequence ID" value="MED6209309.1"/>
    <property type="molecule type" value="Genomic_DNA"/>
</dbReference>
<evidence type="ECO:0000313" key="2">
    <source>
        <dbReference type="EMBL" id="MED6209309.1"/>
    </source>
</evidence>
<feature type="compositionally biased region" description="Basic and acidic residues" evidence="1">
    <location>
        <begin position="317"/>
        <end position="329"/>
    </location>
</feature>
<feature type="region of interest" description="Disordered" evidence="1">
    <location>
        <begin position="279"/>
        <end position="329"/>
    </location>
</feature>
<feature type="compositionally biased region" description="Basic residues" evidence="1">
    <location>
        <begin position="301"/>
        <end position="316"/>
    </location>
</feature>
<feature type="compositionally biased region" description="Basic and acidic residues" evidence="1">
    <location>
        <begin position="279"/>
        <end position="300"/>
    </location>
</feature>
<comment type="caution">
    <text evidence="2">The sequence shown here is derived from an EMBL/GenBank/DDBJ whole genome shotgun (WGS) entry which is preliminary data.</text>
</comment>
<dbReference type="PANTHER" id="PTHR33067">
    <property type="entry name" value="RNA-DIRECTED DNA POLYMERASE-RELATED"/>
    <property type="match status" value="1"/>
</dbReference>
<protein>
    <submittedName>
        <fullName evidence="2">Uncharacterized protein</fullName>
    </submittedName>
</protein>
<evidence type="ECO:0000313" key="3">
    <source>
        <dbReference type="Proteomes" id="UP001341840"/>
    </source>
</evidence>
<accession>A0ABU6YJ50</accession>
<dbReference type="Proteomes" id="UP001341840">
    <property type="component" value="Unassembled WGS sequence"/>
</dbReference>